<proteinExistence type="predicted"/>
<feature type="domain" description="NADP-dependent oxidoreductase" evidence="2">
    <location>
        <begin position="56"/>
        <end position="352"/>
    </location>
</feature>
<dbReference type="SUPFAM" id="SSF51430">
    <property type="entry name" value="NAD(P)-linked oxidoreductase"/>
    <property type="match status" value="1"/>
</dbReference>
<dbReference type="Gene3D" id="3.20.20.100">
    <property type="entry name" value="NADP-dependent oxidoreductase domain"/>
    <property type="match status" value="1"/>
</dbReference>
<dbReference type="FunFam" id="3.20.20.100:FF:000004">
    <property type="entry name" value="Oxidoreductase, aldo/keto reductase"/>
    <property type="match status" value="1"/>
</dbReference>
<dbReference type="EMBL" id="AGUF01000087">
    <property type="protein sequence ID" value="EHK63092.1"/>
    <property type="molecule type" value="Genomic_DNA"/>
</dbReference>
<name>H0FEY4_9BURK</name>
<dbReference type="GO" id="GO:0016491">
    <property type="term" value="F:oxidoreductase activity"/>
    <property type="evidence" value="ECO:0007669"/>
    <property type="project" value="UniProtKB-KW"/>
</dbReference>
<evidence type="ECO:0000259" key="2">
    <source>
        <dbReference type="Pfam" id="PF00248"/>
    </source>
</evidence>
<dbReference type="PATRIC" id="fig|477184.5.peg.5246"/>
<accession>H0FEY4</accession>
<dbReference type="Proteomes" id="UP000003113">
    <property type="component" value="Unassembled WGS sequence"/>
</dbReference>
<evidence type="ECO:0000313" key="4">
    <source>
        <dbReference type="Proteomes" id="UP000003113"/>
    </source>
</evidence>
<keyword evidence="1" id="KW-0560">Oxidoreductase</keyword>
<dbReference type="CDD" id="cd19081">
    <property type="entry name" value="AKR_AKR9C1"/>
    <property type="match status" value="1"/>
</dbReference>
<dbReference type="AlphaFoldDB" id="H0FEY4"/>
<sequence>MVHAYARMPNTRAGSVNIPKRAGQTPFIPFRTPVRSIPRPDMIKRALGRSGLQIPPLTFGGNVFGWTVDQAGTFSLLDALVDAGLNFIDTADMYSRWVPGNQGGESETLIGKWLKQSGKRDRVLIATKVGMEMGPGEKGLAPAYIRRSLEASLARLQTDHVDLYQSHQDDPDTPLTDTLGEYAKLIEAGKVRAIGASNYTAVRLSEALITSERHSLPRYESIQPEYNLYTREPFESGLQSLVKTQQMGTINYYALASGFLSGKYRGPGDAGKSARGKKIVDTYLNDRGYRILKALDEVSEDAGCTPAQAALAWQIAQPGITSPIVSATSLAQLDELVKAASLTLTHDQLAKLSLASEWR</sequence>
<evidence type="ECO:0000256" key="1">
    <source>
        <dbReference type="ARBA" id="ARBA00023002"/>
    </source>
</evidence>
<keyword evidence="4" id="KW-1185">Reference proteome</keyword>
<reference evidence="3 4" key="1">
    <citation type="journal article" date="2012" name="J. Bacteriol.">
        <title>Genome sequence of the highly efficient arsenite-oxidizing bacterium Achromobacter arsenitoxydans SY8.</title>
        <authorList>
            <person name="Li X."/>
            <person name="Hu Y."/>
            <person name="Gong J."/>
            <person name="Lin Y."/>
            <person name="Johnstone L."/>
            <person name="Rensing C."/>
            <person name="Wang G."/>
        </authorList>
    </citation>
    <scope>NUCLEOTIDE SEQUENCE [LARGE SCALE GENOMIC DNA]</scope>
    <source>
        <strain evidence="3 4">SY8</strain>
    </source>
</reference>
<dbReference type="InterPro" id="IPR036812">
    <property type="entry name" value="NAD(P)_OxRdtase_dom_sf"/>
</dbReference>
<dbReference type="eggNOG" id="COG0667">
    <property type="taxonomic scope" value="Bacteria"/>
</dbReference>
<dbReference type="InterPro" id="IPR050523">
    <property type="entry name" value="AKR_Detox_Biosynth"/>
</dbReference>
<dbReference type="Pfam" id="PF00248">
    <property type="entry name" value="Aldo_ket_red"/>
    <property type="match status" value="1"/>
</dbReference>
<protein>
    <submittedName>
        <fullName evidence="3">Aldo/keto reductase</fullName>
    </submittedName>
</protein>
<dbReference type="GO" id="GO:0005829">
    <property type="term" value="C:cytosol"/>
    <property type="evidence" value="ECO:0007669"/>
    <property type="project" value="UniProtKB-ARBA"/>
</dbReference>
<dbReference type="STRING" id="477184.KYC_26742"/>
<evidence type="ECO:0000313" key="3">
    <source>
        <dbReference type="EMBL" id="EHK63092.1"/>
    </source>
</evidence>
<dbReference type="InterPro" id="IPR023210">
    <property type="entry name" value="NADP_OxRdtase_dom"/>
</dbReference>
<organism evidence="3 4">
    <name type="scientific">Achromobacter arsenitoxydans SY8</name>
    <dbReference type="NCBI Taxonomy" id="477184"/>
    <lineage>
        <taxon>Bacteria</taxon>
        <taxon>Pseudomonadati</taxon>
        <taxon>Pseudomonadota</taxon>
        <taxon>Betaproteobacteria</taxon>
        <taxon>Burkholderiales</taxon>
        <taxon>Alcaligenaceae</taxon>
        <taxon>Achromobacter</taxon>
    </lineage>
</organism>
<gene>
    <name evidence="3" type="ORF">KYC_26742</name>
</gene>
<dbReference type="PANTHER" id="PTHR43364:SF6">
    <property type="entry name" value="OXIDOREDUCTASE-RELATED"/>
    <property type="match status" value="1"/>
</dbReference>
<comment type="caution">
    <text evidence="3">The sequence shown here is derived from an EMBL/GenBank/DDBJ whole genome shotgun (WGS) entry which is preliminary data.</text>
</comment>
<dbReference type="PANTHER" id="PTHR43364">
    <property type="entry name" value="NADH-SPECIFIC METHYLGLYOXAL REDUCTASE-RELATED"/>
    <property type="match status" value="1"/>
</dbReference>